<reference evidence="1" key="1">
    <citation type="journal article" date="2019" name="Sci. Rep.">
        <title>Draft genome of Tanacetum cinerariifolium, the natural source of mosquito coil.</title>
        <authorList>
            <person name="Yamashiro T."/>
            <person name="Shiraishi A."/>
            <person name="Satake H."/>
            <person name="Nakayama K."/>
        </authorList>
    </citation>
    <scope>NUCLEOTIDE SEQUENCE</scope>
</reference>
<evidence type="ECO:0000313" key="1">
    <source>
        <dbReference type="EMBL" id="GFD26966.1"/>
    </source>
</evidence>
<feature type="non-terminal residue" evidence="1">
    <location>
        <position position="98"/>
    </location>
</feature>
<name>A0A699V0T3_TANCI</name>
<comment type="caution">
    <text evidence="1">The sequence shown here is derived from an EMBL/GenBank/DDBJ whole genome shotgun (WGS) entry which is preliminary data.</text>
</comment>
<dbReference type="AlphaFoldDB" id="A0A699V0T3"/>
<accession>A0A699V0T3</accession>
<protein>
    <submittedName>
        <fullName evidence="1">Uncharacterized protein</fullName>
    </submittedName>
</protein>
<proteinExistence type="predicted"/>
<organism evidence="1">
    <name type="scientific">Tanacetum cinerariifolium</name>
    <name type="common">Dalmatian daisy</name>
    <name type="synonym">Chrysanthemum cinerariifolium</name>
    <dbReference type="NCBI Taxonomy" id="118510"/>
    <lineage>
        <taxon>Eukaryota</taxon>
        <taxon>Viridiplantae</taxon>
        <taxon>Streptophyta</taxon>
        <taxon>Embryophyta</taxon>
        <taxon>Tracheophyta</taxon>
        <taxon>Spermatophyta</taxon>
        <taxon>Magnoliopsida</taxon>
        <taxon>eudicotyledons</taxon>
        <taxon>Gunneridae</taxon>
        <taxon>Pentapetalae</taxon>
        <taxon>asterids</taxon>
        <taxon>campanulids</taxon>
        <taxon>Asterales</taxon>
        <taxon>Asteraceae</taxon>
        <taxon>Asteroideae</taxon>
        <taxon>Anthemideae</taxon>
        <taxon>Anthemidinae</taxon>
        <taxon>Tanacetum</taxon>
    </lineage>
</organism>
<sequence length="98" mass="10919">MDEESTTIAYPNIQENLKLLTEDQVILEEPASSTGTLSSLQNLEKELSFTNQFFVEKPHEQKPEKTNAESEVQSTVTVPIHQDTSSVPLMTTPVIDIS</sequence>
<dbReference type="EMBL" id="BKCJ011373072">
    <property type="protein sequence ID" value="GFD26966.1"/>
    <property type="molecule type" value="Genomic_DNA"/>
</dbReference>
<gene>
    <name evidence="1" type="ORF">Tci_898935</name>
</gene>